<evidence type="ECO:0000313" key="1">
    <source>
        <dbReference type="EMBL" id="SVE02197.1"/>
    </source>
</evidence>
<dbReference type="EMBL" id="UINC01188805">
    <property type="protein sequence ID" value="SVE02197.1"/>
    <property type="molecule type" value="Genomic_DNA"/>
</dbReference>
<dbReference type="AlphaFoldDB" id="A0A383A2Z5"/>
<accession>A0A383A2Z5</accession>
<protein>
    <submittedName>
        <fullName evidence="1">Uncharacterized protein</fullName>
    </submittedName>
</protein>
<sequence length="77" mass="8542">MALSHTHPFDPETLYELDDNGNIRLTNGNRVGVFTNEGRHISGDIREADPQLCVWIANNPDPDGQLANSRMAGRDPQ</sequence>
<organism evidence="1">
    <name type="scientific">marine metagenome</name>
    <dbReference type="NCBI Taxonomy" id="408172"/>
    <lineage>
        <taxon>unclassified sequences</taxon>
        <taxon>metagenomes</taxon>
        <taxon>ecological metagenomes</taxon>
    </lineage>
</organism>
<reference evidence="1" key="1">
    <citation type="submission" date="2018-05" db="EMBL/GenBank/DDBJ databases">
        <authorList>
            <person name="Lanie J.A."/>
            <person name="Ng W.-L."/>
            <person name="Kazmierczak K.M."/>
            <person name="Andrzejewski T.M."/>
            <person name="Davidsen T.M."/>
            <person name="Wayne K.J."/>
            <person name="Tettelin H."/>
            <person name="Glass J.I."/>
            <person name="Rusch D."/>
            <person name="Podicherti R."/>
            <person name="Tsui H.-C.T."/>
            <person name="Winkler M.E."/>
        </authorList>
    </citation>
    <scope>NUCLEOTIDE SEQUENCE</scope>
</reference>
<name>A0A383A2Z5_9ZZZZ</name>
<proteinExistence type="predicted"/>
<gene>
    <name evidence="1" type="ORF">METZ01_LOCUS455051</name>
</gene>